<evidence type="ECO:0000313" key="2">
    <source>
        <dbReference type="Proteomes" id="UP001066276"/>
    </source>
</evidence>
<dbReference type="AlphaFoldDB" id="A0AAV7RL97"/>
<accession>A0AAV7RL97</accession>
<organism evidence="1 2">
    <name type="scientific">Pleurodeles waltl</name>
    <name type="common">Iberian ribbed newt</name>
    <dbReference type="NCBI Taxonomy" id="8319"/>
    <lineage>
        <taxon>Eukaryota</taxon>
        <taxon>Metazoa</taxon>
        <taxon>Chordata</taxon>
        <taxon>Craniata</taxon>
        <taxon>Vertebrata</taxon>
        <taxon>Euteleostomi</taxon>
        <taxon>Amphibia</taxon>
        <taxon>Batrachia</taxon>
        <taxon>Caudata</taxon>
        <taxon>Salamandroidea</taxon>
        <taxon>Salamandridae</taxon>
        <taxon>Pleurodelinae</taxon>
        <taxon>Pleurodeles</taxon>
    </lineage>
</organism>
<comment type="caution">
    <text evidence="1">The sequence shown here is derived from an EMBL/GenBank/DDBJ whole genome shotgun (WGS) entry which is preliminary data.</text>
</comment>
<keyword evidence="2" id="KW-1185">Reference proteome</keyword>
<dbReference type="EMBL" id="JANPWB010000009">
    <property type="protein sequence ID" value="KAJ1153621.1"/>
    <property type="molecule type" value="Genomic_DNA"/>
</dbReference>
<proteinExistence type="predicted"/>
<reference evidence="1" key="1">
    <citation type="journal article" date="2022" name="bioRxiv">
        <title>Sequencing and chromosome-scale assembly of the giantPleurodeles waltlgenome.</title>
        <authorList>
            <person name="Brown T."/>
            <person name="Elewa A."/>
            <person name="Iarovenko S."/>
            <person name="Subramanian E."/>
            <person name="Araus A.J."/>
            <person name="Petzold A."/>
            <person name="Susuki M."/>
            <person name="Suzuki K.-i.T."/>
            <person name="Hayashi T."/>
            <person name="Toyoda A."/>
            <person name="Oliveira C."/>
            <person name="Osipova E."/>
            <person name="Leigh N.D."/>
            <person name="Simon A."/>
            <person name="Yun M.H."/>
        </authorList>
    </citation>
    <scope>NUCLEOTIDE SEQUENCE</scope>
    <source>
        <strain evidence="1">20211129_DDA</strain>
        <tissue evidence="1">Liver</tissue>
    </source>
</reference>
<protein>
    <submittedName>
        <fullName evidence="1">Uncharacterized protein</fullName>
    </submittedName>
</protein>
<name>A0AAV7RL97_PLEWA</name>
<gene>
    <name evidence="1" type="ORF">NDU88_006380</name>
</gene>
<evidence type="ECO:0000313" key="1">
    <source>
        <dbReference type="EMBL" id="KAJ1153621.1"/>
    </source>
</evidence>
<dbReference type="Proteomes" id="UP001066276">
    <property type="component" value="Chromosome 5"/>
</dbReference>
<sequence length="76" mass="8442">MYGREARFPCEVPEEMIINAYLGKLCMSRPHVLHCNIRNGLFRNIPALLPLVSFPCLLPAFKAFGTGPLLIRGGIS</sequence>